<protein>
    <submittedName>
        <fullName evidence="3">Universal stress protein</fullName>
    </submittedName>
</protein>
<feature type="domain" description="UspA" evidence="2">
    <location>
        <begin position="211"/>
        <end position="312"/>
    </location>
</feature>
<dbReference type="PANTHER" id="PTHR46268">
    <property type="entry name" value="STRESS RESPONSE PROTEIN NHAX"/>
    <property type="match status" value="1"/>
</dbReference>
<dbReference type="PRINTS" id="PR01438">
    <property type="entry name" value="UNVRSLSTRESS"/>
</dbReference>
<sequence>MMKATNMKTILVPTDFSKEADNAFLYAVDMARKLKADILLFHAFHHPIFSPFPYNEDEKKLELREEKLEQLQTHICKLLRSLFRDYSVNYNATGTPSSSLPNGFYTIILKGKDAEADAVYITCVCTFGLTTEEILKACNVYNANLVVMGMRGAGAISQALIGSTTTAIILNSEVPVLSIPAHRKFEGLKSIVAAVNLANLPDLQLLAPLRTIVKAFESKLHVLHLHKEEVLQEEQDLAPNTLEKLHEHLSDIDLNVQFKRADEISQGIQDYVQEQQADLLVLIPGENTFLNRLLSKTTTMQVAAKAYVPLLTLPTTAPEAKPTQERADKNQI</sequence>
<accession>A0ABW6C3A1</accession>
<dbReference type="Proteomes" id="UP001597641">
    <property type="component" value="Unassembled WGS sequence"/>
</dbReference>
<proteinExistence type="inferred from homology"/>
<gene>
    <name evidence="3" type="ORF">ACFS7Z_20270</name>
</gene>
<evidence type="ECO:0000259" key="2">
    <source>
        <dbReference type="Pfam" id="PF00582"/>
    </source>
</evidence>
<evidence type="ECO:0000313" key="3">
    <source>
        <dbReference type="EMBL" id="MFD3002718.1"/>
    </source>
</evidence>
<dbReference type="PANTHER" id="PTHR46268:SF6">
    <property type="entry name" value="UNIVERSAL STRESS PROTEIN UP12"/>
    <property type="match status" value="1"/>
</dbReference>
<dbReference type="EMBL" id="JBHUOX010000019">
    <property type="protein sequence ID" value="MFD3002718.1"/>
    <property type="molecule type" value="Genomic_DNA"/>
</dbReference>
<dbReference type="InterPro" id="IPR006015">
    <property type="entry name" value="Universal_stress_UspA"/>
</dbReference>
<dbReference type="RefSeq" id="WP_377488651.1">
    <property type="nucleotide sequence ID" value="NZ_JBHUOX010000019.1"/>
</dbReference>
<feature type="domain" description="UspA" evidence="2">
    <location>
        <begin position="7"/>
        <end position="179"/>
    </location>
</feature>
<dbReference type="SUPFAM" id="SSF52402">
    <property type="entry name" value="Adenine nucleotide alpha hydrolases-like"/>
    <property type="match status" value="2"/>
</dbReference>
<evidence type="ECO:0000256" key="1">
    <source>
        <dbReference type="ARBA" id="ARBA00008791"/>
    </source>
</evidence>
<dbReference type="CDD" id="cd00293">
    <property type="entry name" value="USP-like"/>
    <property type="match status" value="1"/>
</dbReference>
<reference evidence="4" key="1">
    <citation type="journal article" date="2019" name="Int. J. Syst. Evol. Microbiol.">
        <title>The Global Catalogue of Microorganisms (GCM) 10K type strain sequencing project: providing services to taxonomists for standard genome sequencing and annotation.</title>
        <authorList>
            <consortium name="The Broad Institute Genomics Platform"/>
            <consortium name="The Broad Institute Genome Sequencing Center for Infectious Disease"/>
            <person name="Wu L."/>
            <person name="Ma J."/>
        </authorList>
    </citation>
    <scope>NUCLEOTIDE SEQUENCE [LARGE SCALE GENOMIC DNA]</scope>
    <source>
        <strain evidence="4">KCTC 23984</strain>
    </source>
</reference>
<dbReference type="Pfam" id="PF00582">
    <property type="entry name" value="Usp"/>
    <property type="match status" value="2"/>
</dbReference>
<evidence type="ECO:0000313" key="4">
    <source>
        <dbReference type="Proteomes" id="UP001597641"/>
    </source>
</evidence>
<name>A0ABW6C3A1_9BACT</name>
<comment type="similarity">
    <text evidence="1">Belongs to the universal stress protein A family.</text>
</comment>
<keyword evidence="4" id="KW-1185">Reference proteome</keyword>
<dbReference type="InterPro" id="IPR006016">
    <property type="entry name" value="UspA"/>
</dbReference>
<organism evidence="3 4">
    <name type="scientific">Pontibacter toksunensis</name>
    <dbReference type="NCBI Taxonomy" id="1332631"/>
    <lineage>
        <taxon>Bacteria</taxon>
        <taxon>Pseudomonadati</taxon>
        <taxon>Bacteroidota</taxon>
        <taxon>Cytophagia</taxon>
        <taxon>Cytophagales</taxon>
        <taxon>Hymenobacteraceae</taxon>
        <taxon>Pontibacter</taxon>
    </lineage>
</organism>
<dbReference type="Gene3D" id="3.40.50.12370">
    <property type="match status" value="1"/>
</dbReference>
<comment type="caution">
    <text evidence="3">The sequence shown here is derived from an EMBL/GenBank/DDBJ whole genome shotgun (WGS) entry which is preliminary data.</text>
</comment>